<keyword evidence="6" id="KW-1185">Reference proteome</keyword>
<feature type="region of interest" description="Disordered" evidence="2">
    <location>
        <begin position="40"/>
        <end position="65"/>
    </location>
</feature>
<evidence type="ECO:0000256" key="2">
    <source>
        <dbReference type="SAM" id="MobiDB-lite"/>
    </source>
</evidence>
<feature type="domain" description="Peptidase S55" evidence="4">
    <location>
        <begin position="173"/>
        <end position="411"/>
    </location>
</feature>
<sequence length="432" mass="46597">MKRWHGLGRLGTAATALASVVVLAGGLDFAPVSPAMAAGMPGPGHDIPGRDTETKRSTLPPTDAPGVFGAGVGSHLWWQRFTRARRAPGVAPPPPMVYVGGQTVGVRLFTRGLLVVGFQRVGPQGESPAAAADVRIGDRIERVNGALVRTVDDLRRLIHLGGPQVWLTLRRGRETRRVCVRTVTDVAGNRHLGVYVRDKTTGIGTLTFFDPLHRCFGALGHVITDVDTGEPIEGSGALYPAEVTGIMRGEPGRPGEKKGHFVFPQRVMGEIEENCEFGVFGHMERPPAHLYLPRVIPVARPDEVHDGPAMMLTVLHGQRVEAYQVQIERAVHQSVPDTRSMVVRVTDPRLLREAGGIIQGMSGSPILQDGRLVGAVTHVFLSDVTRGYGVYAAWMVEEALRTAQHPRAGWPQAAWLPARTQKGAVLGTRVAV</sequence>
<dbReference type="NCBIfam" id="TIGR02860">
    <property type="entry name" value="spore_IV_B"/>
    <property type="match status" value="1"/>
</dbReference>
<evidence type="ECO:0000313" key="6">
    <source>
        <dbReference type="Proteomes" id="UP000637695"/>
    </source>
</evidence>
<gene>
    <name evidence="5" type="ORF">GCM10010885_01850</name>
</gene>
<feature type="compositionally biased region" description="Basic and acidic residues" evidence="2">
    <location>
        <begin position="47"/>
        <end position="56"/>
    </location>
</feature>
<feature type="domain" description="PDZ" evidence="3">
    <location>
        <begin position="101"/>
        <end position="173"/>
    </location>
</feature>
<dbReference type="SUPFAM" id="SSF50156">
    <property type="entry name" value="PDZ domain-like"/>
    <property type="match status" value="1"/>
</dbReference>
<accession>A0A917K185</accession>
<dbReference type="InterPro" id="IPR014219">
    <property type="entry name" value="SpoIVB"/>
</dbReference>
<dbReference type="EMBL" id="BMOY01000002">
    <property type="protein sequence ID" value="GGI95816.1"/>
    <property type="molecule type" value="Genomic_DNA"/>
</dbReference>
<reference evidence="5" key="1">
    <citation type="journal article" date="2014" name="Int. J. Syst. Evol. Microbiol.">
        <title>Complete genome sequence of Corynebacterium casei LMG S-19264T (=DSM 44701T), isolated from a smear-ripened cheese.</title>
        <authorList>
            <consortium name="US DOE Joint Genome Institute (JGI-PGF)"/>
            <person name="Walter F."/>
            <person name="Albersmeier A."/>
            <person name="Kalinowski J."/>
            <person name="Ruckert C."/>
        </authorList>
    </citation>
    <scope>NUCLEOTIDE SEQUENCE</scope>
    <source>
        <strain evidence="5">JCM 18487</strain>
    </source>
</reference>
<name>A0A917K185_9BACL</name>
<dbReference type="SMART" id="SM00228">
    <property type="entry name" value="PDZ"/>
    <property type="match status" value="1"/>
</dbReference>
<dbReference type="InterPro" id="IPR001478">
    <property type="entry name" value="PDZ"/>
</dbReference>
<reference evidence="5" key="2">
    <citation type="submission" date="2020-09" db="EMBL/GenBank/DDBJ databases">
        <authorList>
            <person name="Sun Q."/>
            <person name="Ohkuma M."/>
        </authorList>
    </citation>
    <scope>NUCLEOTIDE SEQUENCE</scope>
    <source>
        <strain evidence="5">JCM 18487</strain>
    </source>
</reference>
<dbReference type="InterPro" id="IPR008763">
    <property type="entry name" value="Peptidase_S55"/>
</dbReference>
<proteinExistence type="predicted"/>
<dbReference type="InterPro" id="IPR036034">
    <property type="entry name" value="PDZ_sf"/>
</dbReference>
<dbReference type="InterPro" id="IPR041489">
    <property type="entry name" value="PDZ_6"/>
</dbReference>
<dbReference type="Pfam" id="PF05580">
    <property type="entry name" value="Peptidase_S55"/>
    <property type="match status" value="1"/>
</dbReference>
<dbReference type="RefSeq" id="WP_188880604.1">
    <property type="nucleotide sequence ID" value="NZ_BMOY01000002.1"/>
</dbReference>
<dbReference type="PROSITE" id="PS51494">
    <property type="entry name" value="SPOIVB"/>
    <property type="match status" value="1"/>
</dbReference>
<organism evidence="5 6">
    <name type="scientific">Alicyclobacillus cellulosilyticus</name>
    <dbReference type="NCBI Taxonomy" id="1003997"/>
    <lineage>
        <taxon>Bacteria</taxon>
        <taxon>Bacillati</taxon>
        <taxon>Bacillota</taxon>
        <taxon>Bacilli</taxon>
        <taxon>Bacillales</taxon>
        <taxon>Alicyclobacillaceae</taxon>
        <taxon>Alicyclobacillus</taxon>
    </lineage>
</organism>
<dbReference type="Proteomes" id="UP000637695">
    <property type="component" value="Unassembled WGS sequence"/>
</dbReference>
<evidence type="ECO:0000259" key="3">
    <source>
        <dbReference type="PROSITE" id="PS50106"/>
    </source>
</evidence>
<keyword evidence="1" id="KW-0378">Hydrolase</keyword>
<dbReference type="PROSITE" id="PS50106">
    <property type="entry name" value="PDZ"/>
    <property type="match status" value="1"/>
</dbReference>
<evidence type="ECO:0000313" key="5">
    <source>
        <dbReference type="EMBL" id="GGI95816.1"/>
    </source>
</evidence>
<dbReference type="Gene3D" id="2.30.42.10">
    <property type="match status" value="1"/>
</dbReference>
<keyword evidence="1" id="KW-0645">Protease</keyword>
<comment type="caution">
    <text evidence="5">The sequence shown here is derived from an EMBL/GenBank/DDBJ whole genome shotgun (WGS) entry which is preliminary data.</text>
</comment>
<protein>
    <recommendedName>
        <fullName evidence="7">Stage IV sporulation protein B</fullName>
    </recommendedName>
</protein>
<evidence type="ECO:0000259" key="4">
    <source>
        <dbReference type="PROSITE" id="PS51494"/>
    </source>
</evidence>
<dbReference type="AlphaFoldDB" id="A0A917K185"/>
<evidence type="ECO:0000256" key="1">
    <source>
        <dbReference type="ARBA" id="ARBA00022825"/>
    </source>
</evidence>
<evidence type="ECO:0008006" key="7">
    <source>
        <dbReference type="Google" id="ProtNLM"/>
    </source>
</evidence>
<keyword evidence="1" id="KW-0720">Serine protease</keyword>
<dbReference type="Pfam" id="PF17820">
    <property type="entry name" value="PDZ_6"/>
    <property type="match status" value="1"/>
</dbReference>
<dbReference type="InterPro" id="IPR009003">
    <property type="entry name" value="Peptidase_S1_PA"/>
</dbReference>
<dbReference type="SUPFAM" id="SSF50494">
    <property type="entry name" value="Trypsin-like serine proteases"/>
    <property type="match status" value="1"/>
</dbReference>
<dbReference type="GO" id="GO:0008236">
    <property type="term" value="F:serine-type peptidase activity"/>
    <property type="evidence" value="ECO:0007669"/>
    <property type="project" value="UniProtKB-KW"/>
</dbReference>